<feature type="compositionally biased region" description="Polar residues" evidence="2">
    <location>
        <begin position="122"/>
        <end position="139"/>
    </location>
</feature>
<feature type="coiled-coil region" evidence="1">
    <location>
        <begin position="42"/>
        <end position="76"/>
    </location>
</feature>
<gene>
    <name evidence="3" type="ORF">PQG83_00905</name>
</gene>
<proteinExistence type="predicted"/>
<dbReference type="RefSeq" id="WP_312745677.1">
    <property type="nucleotide sequence ID" value="NZ_CP116968.1"/>
</dbReference>
<dbReference type="EMBL" id="CP116968">
    <property type="protein sequence ID" value="WNM62336.1"/>
    <property type="molecule type" value="Genomic_DNA"/>
</dbReference>
<sequence>MKHIIMLFAALIFTVGAVGYTYAGTTKSSFQADSIKWPTNTAEFHLTQAQKLEQEAADLAAKVRELNQKVAKYEKKPYLDTKGFHRDGLKRIIGTTLQKVSALQDQVAWHRDEASRLAAQEQVPQGSPSDLEDTTPTSRDTSRLRSHSESPS</sequence>
<organism evidence="3 4">
    <name type="scientific">Candidatus Nitrospira neomarina</name>
    <dbReference type="NCBI Taxonomy" id="3020899"/>
    <lineage>
        <taxon>Bacteria</taxon>
        <taxon>Pseudomonadati</taxon>
        <taxon>Nitrospirota</taxon>
        <taxon>Nitrospiria</taxon>
        <taxon>Nitrospirales</taxon>
        <taxon>Nitrospiraceae</taxon>
        <taxon>Nitrospira</taxon>
    </lineage>
</organism>
<keyword evidence="4" id="KW-1185">Reference proteome</keyword>
<evidence type="ECO:0000256" key="2">
    <source>
        <dbReference type="SAM" id="MobiDB-lite"/>
    </source>
</evidence>
<name>A0AA96GRQ5_9BACT</name>
<feature type="region of interest" description="Disordered" evidence="2">
    <location>
        <begin position="114"/>
        <end position="152"/>
    </location>
</feature>
<protein>
    <submittedName>
        <fullName evidence="3">Uncharacterized protein</fullName>
    </submittedName>
</protein>
<feature type="compositionally biased region" description="Basic and acidic residues" evidence="2">
    <location>
        <begin position="140"/>
        <end position="152"/>
    </location>
</feature>
<accession>A0AA96GRQ5</accession>
<keyword evidence="1" id="KW-0175">Coiled coil</keyword>
<evidence type="ECO:0000256" key="1">
    <source>
        <dbReference type="SAM" id="Coils"/>
    </source>
</evidence>
<dbReference type="AlphaFoldDB" id="A0AA96GRQ5"/>
<dbReference type="Proteomes" id="UP001302494">
    <property type="component" value="Chromosome"/>
</dbReference>
<dbReference type="KEGG" id="nneo:PQG83_00905"/>
<evidence type="ECO:0000313" key="3">
    <source>
        <dbReference type="EMBL" id="WNM62336.1"/>
    </source>
</evidence>
<reference evidence="3 4" key="1">
    <citation type="submission" date="2023-01" db="EMBL/GenBank/DDBJ databases">
        <title>Cultivation and genomic characterization of new, ubiquitous marine nitrite-oxidizing bacteria from the Nitrospirales.</title>
        <authorList>
            <person name="Mueller A.J."/>
            <person name="Daebeler A."/>
            <person name="Herbold C.W."/>
            <person name="Kirkegaard R.H."/>
            <person name="Daims H."/>
        </authorList>
    </citation>
    <scope>NUCLEOTIDE SEQUENCE [LARGE SCALE GENOMIC DNA]</scope>
    <source>
        <strain evidence="3 4">DK</strain>
    </source>
</reference>
<evidence type="ECO:0000313" key="4">
    <source>
        <dbReference type="Proteomes" id="UP001302494"/>
    </source>
</evidence>